<reference evidence="3" key="1">
    <citation type="submission" date="2015-03" db="EMBL/GenBank/DDBJ databases">
        <authorList>
            <person name="Nijsse Bart"/>
        </authorList>
    </citation>
    <scope>NUCLEOTIDE SEQUENCE [LARGE SCALE GENOMIC DNA]</scope>
</reference>
<organism evidence="2 3">
    <name type="scientific">Sporomusa ovata</name>
    <dbReference type="NCBI Taxonomy" id="2378"/>
    <lineage>
        <taxon>Bacteria</taxon>
        <taxon>Bacillati</taxon>
        <taxon>Bacillota</taxon>
        <taxon>Negativicutes</taxon>
        <taxon>Selenomonadales</taxon>
        <taxon>Sporomusaceae</taxon>
        <taxon>Sporomusa</taxon>
    </lineage>
</organism>
<dbReference type="InterPro" id="IPR050723">
    <property type="entry name" value="CFA/CMAS"/>
</dbReference>
<evidence type="ECO:0000313" key="2">
    <source>
        <dbReference type="EMBL" id="CQR72011.1"/>
    </source>
</evidence>
<dbReference type="SUPFAM" id="SSF53335">
    <property type="entry name" value="S-adenosyl-L-methionine-dependent methyltransferases"/>
    <property type="match status" value="1"/>
</dbReference>
<evidence type="ECO:0000313" key="3">
    <source>
        <dbReference type="Proteomes" id="UP000049855"/>
    </source>
</evidence>
<feature type="domain" description="Methyltransferase" evidence="1">
    <location>
        <begin position="71"/>
        <end position="146"/>
    </location>
</feature>
<dbReference type="AlphaFoldDB" id="A0A0U1KX57"/>
<dbReference type="InterPro" id="IPR029063">
    <property type="entry name" value="SAM-dependent_MTases_sf"/>
</dbReference>
<dbReference type="PANTHER" id="PTHR43667">
    <property type="entry name" value="CYCLOPROPANE-FATTY-ACYL-PHOSPHOLIPID SYNTHASE"/>
    <property type="match status" value="1"/>
</dbReference>
<dbReference type="Pfam" id="PF13649">
    <property type="entry name" value="Methyltransf_25"/>
    <property type="match status" value="1"/>
</dbReference>
<dbReference type="Proteomes" id="UP000049855">
    <property type="component" value="Unassembled WGS sequence"/>
</dbReference>
<accession>A0A0U1KX57</accession>
<name>A0A0U1KX57_9FIRM</name>
<sequence>MCTTKFWTEAWQEVRNTSNQAPSYGNKQGWQQFWNSFAEQYALRNRQSRSIYNAVVEGLVADGVISPFSMVLDIGCGAGTYTLPLASKVRQVTGLDTAGQMLAMLKSEAIHEGLTCRIEPLQADWLDFPAEPAYDVVFAANTTAINDYDSLMKMNAVSRGVCCLIGFAGTYHIKVRALLWEQLMGEPPEHMAFDIQYPFNILYHERFLPNLKFYSYRERYRETLAYMIEYYTSYFALFGLEGPETTAKITEFLANRAVEDYCTELINTTIGVLWWRTDRKATILE</sequence>
<dbReference type="Gene3D" id="3.40.50.150">
    <property type="entry name" value="Vaccinia Virus protein VP39"/>
    <property type="match status" value="1"/>
</dbReference>
<dbReference type="PANTHER" id="PTHR43667:SF2">
    <property type="entry name" value="FATTY ACID C-METHYL TRANSFERASE"/>
    <property type="match status" value="1"/>
</dbReference>
<dbReference type="InterPro" id="IPR041698">
    <property type="entry name" value="Methyltransf_25"/>
</dbReference>
<keyword evidence="3" id="KW-1185">Reference proteome</keyword>
<dbReference type="RefSeq" id="WP_152523897.1">
    <property type="nucleotide sequence ID" value="NZ_CTRP01000007.1"/>
</dbReference>
<dbReference type="EMBL" id="CTRP01000007">
    <property type="protein sequence ID" value="CQR72011.1"/>
    <property type="molecule type" value="Genomic_DNA"/>
</dbReference>
<dbReference type="CDD" id="cd02440">
    <property type="entry name" value="AdoMet_MTases"/>
    <property type="match status" value="1"/>
</dbReference>
<protein>
    <recommendedName>
        <fullName evidence="1">Methyltransferase domain-containing protein</fullName>
    </recommendedName>
</protein>
<proteinExistence type="predicted"/>
<gene>
    <name evidence="2" type="ORF">SpAn4DRAFT_5252</name>
</gene>
<evidence type="ECO:0000259" key="1">
    <source>
        <dbReference type="Pfam" id="PF13649"/>
    </source>
</evidence>